<name>A0ACC0F942_9ERIC</name>
<comment type="caution">
    <text evidence="1">The sequence shown here is derived from an EMBL/GenBank/DDBJ whole genome shotgun (WGS) entry which is preliminary data.</text>
</comment>
<evidence type="ECO:0000313" key="1">
    <source>
        <dbReference type="EMBL" id="KAI7985140.1"/>
    </source>
</evidence>
<dbReference type="Proteomes" id="UP001060215">
    <property type="component" value="Chromosome 15"/>
</dbReference>
<evidence type="ECO:0000313" key="2">
    <source>
        <dbReference type="Proteomes" id="UP001060215"/>
    </source>
</evidence>
<gene>
    <name evidence="1" type="ORF">LOK49_LG14G00426</name>
</gene>
<sequence length="226" mass="26773">MESVFLSRENVDEGEEIRRRNLNIQYVDHANSLQVRNIITELNKKVLPIKPKHANCASLSRVQHMKEIEEGGRSIFKVPLSIKKLQTDAFVLHIVSIGPYHWYKKHLMEMETCKSIFLDHVLKRVGMQPTTLKEKMSKLEAATWKHYDQTFKNIKQDDCVEMMLRNACFILEFCIEAYGWENYSHTSDPYIRLNMKGFMHFVQWDLLMLENQLPLFVFQKMFTVLD</sequence>
<protein>
    <submittedName>
        <fullName evidence="1">UPF0481 protein</fullName>
    </submittedName>
</protein>
<dbReference type="EMBL" id="CM045772">
    <property type="protein sequence ID" value="KAI7985140.1"/>
    <property type="molecule type" value="Genomic_DNA"/>
</dbReference>
<accession>A0ACC0F942</accession>
<proteinExistence type="predicted"/>
<organism evidence="1 2">
    <name type="scientific">Camellia lanceoleosa</name>
    <dbReference type="NCBI Taxonomy" id="1840588"/>
    <lineage>
        <taxon>Eukaryota</taxon>
        <taxon>Viridiplantae</taxon>
        <taxon>Streptophyta</taxon>
        <taxon>Embryophyta</taxon>
        <taxon>Tracheophyta</taxon>
        <taxon>Spermatophyta</taxon>
        <taxon>Magnoliopsida</taxon>
        <taxon>eudicotyledons</taxon>
        <taxon>Gunneridae</taxon>
        <taxon>Pentapetalae</taxon>
        <taxon>asterids</taxon>
        <taxon>Ericales</taxon>
        <taxon>Theaceae</taxon>
        <taxon>Camellia</taxon>
    </lineage>
</organism>
<keyword evidence="2" id="KW-1185">Reference proteome</keyword>
<reference evidence="1 2" key="1">
    <citation type="journal article" date="2022" name="Plant J.">
        <title>Chromosome-level genome of Camellia lanceoleosa provides a valuable resource for understanding genome evolution and self-incompatibility.</title>
        <authorList>
            <person name="Gong W."/>
            <person name="Xiao S."/>
            <person name="Wang L."/>
            <person name="Liao Z."/>
            <person name="Chang Y."/>
            <person name="Mo W."/>
            <person name="Hu G."/>
            <person name="Li W."/>
            <person name="Zhao G."/>
            <person name="Zhu H."/>
            <person name="Hu X."/>
            <person name="Ji K."/>
            <person name="Xiang X."/>
            <person name="Song Q."/>
            <person name="Yuan D."/>
            <person name="Jin S."/>
            <person name="Zhang L."/>
        </authorList>
    </citation>
    <scope>NUCLEOTIDE SEQUENCE [LARGE SCALE GENOMIC DNA]</scope>
    <source>
        <strain evidence="1">SQ_2022a</strain>
    </source>
</reference>